<evidence type="ECO:0000313" key="3">
    <source>
        <dbReference type="Proteomes" id="UP000308133"/>
    </source>
</evidence>
<organism evidence="2 3">
    <name type="scientific">Elsinoe australis</name>
    <dbReference type="NCBI Taxonomy" id="40998"/>
    <lineage>
        <taxon>Eukaryota</taxon>
        <taxon>Fungi</taxon>
        <taxon>Dikarya</taxon>
        <taxon>Ascomycota</taxon>
        <taxon>Pezizomycotina</taxon>
        <taxon>Dothideomycetes</taxon>
        <taxon>Dothideomycetidae</taxon>
        <taxon>Myriangiales</taxon>
        <taxon>Elsinoaceae</taxon>
        <taxon>Elsinoe</taxon>
    </lineage>
</organism>
<dbReference type="GO" id="GO:0033615">
    <property type="term" value="P:mitochondrial proton-transporting ATP synthase complex assembly"/>
    <property type="evidence" value="ECO:0007669"/>
    <property type="project" value="TreeGrafter"/>
</dbReference>
<protein>
    <submittedName>
        <fullName evidence="2">Mitochondrial ATPase complex subunit ATP10</fullName>
    </submittedName>
</protein>
<feature type="compositionally biased region" description="Basic and acidic residues" evidence="1">
    <location>
        <begin position="44"/>
        <end position="58"/>
    </location>
</feature>
<sequence>MLAPSVRCLRALRCMNQAERTHIQCKTPRRSYSTDKQSTTTTSDDGHPLDPSKADRAAGPHPLNRPLGWPNPPRPGENTGVDTRTLKQRRDDFVNHDKHIERREKMAKELFRPYFKDFTDMKYFKGKTFFAPERVFKSQFARYFPNLRGRTLEDREEDTTNVLLGNVSVVSVASSSWAQKQADAWCQERQNPGLEGLLDHWPGKDEGRRAQLVEINYEPNAWKYWLVKMFASQQRKIRSQFRWKRYFTVHKGFEQELRLAIGMPNQKVGHVYLVDERCKIRWAGHAVPEESEKESMVKNLRRLLAEPRNIPSAETVPDAVAATQESSIVEEAMKTPA</sequence>
<accession>A0A4U7ASC9</accession>
<gene>
    <name evidence="2" type="ORF">C1H76_7849</name>
</gene>
<evidence type="ECO:0000256" key="1">
    <source>
        <dbReference type="SAM" id="MobiDB-lite"/>
    </source>
</evidence>
<dbReference type="Pfam" id="PF05176">
    <property type="entry name" value="ATP-synt_10"/>
    <property type="match status" value="1"/>
</dbReference>
<comment type="caution">
    <text evidence="2">The sequence shown here is derived from an EMBL/GenBank/DDBJ whole genome shotgun (WGS) entry which is preliminary data.</text>
</comment>
<dbReference type="PANTHER" id="PTHR28106:SF1">
    <property type="entry name" value="MITOCHONDRIAL ATPASE COMPLEX SUBUNIT ATP10"/>
    <property type="match status" value="1"/>
</dbReference>
<proteinExistence type="predicted"/>
<dbReference type="EMBL" id="PTQR01000104">
    <property type="protein sequence ID" value="TKX19965.1"/>
    <property type="molecule type" value="Genomic_DNA"/>
</dbReference>
<dbReference type="InterPro" id="IPR007849">
    <property type="entry name" value="ATP10"/>
</dbReference>
<evidence type="ECO:0000313" key="2">
    <source>
        <dbReference type="EMBL" id="TKX19965.1"/>
    </source>
</evidence>
<feature type="compositionally biased region" description="Low complexity" evidence="1">
    <location>
        <begin position="34"/>
        <end position="43"/>
    </location>
</feature>
<name>A0A4U7ASC9_9PEZI</name>
<dbReference type="PANTHER" id="PTHR28106">
    <property type="entry name" value="MITOCHONDRIAL ATPASE COMPLEX SUBUNIT ATP10"/>
    <property type="match status" value="1"/>
</dbReference>
<dbReference type="GO" id="GO:0005743">
    <property type="term" value="C:mitochondrial inner membrane"/>
    <property type="evidence" value="ECO:0007669"/>
    <property type="project" value="TreeGrafter"/>
</dbReference>
<dbReference type="AlphaFoldDB" id="A0A4U7ASC9"/>
<feature type="region of interest" description="Disordered" evidence="1">
    <location>
        <begin position="24"/>
        <end position="88"/>
    </location>
</feature>
<reference evidence="2 3" key="1">
    <citation type="submission" date="2018-02" db="EMBL/GenBank/DDBJ databases">
        <title>Draft genome sequences of Elsinoe sp., causing black scab on jojoba.</title>
        <authorList>
            <person name="Stodart B."/>
            <person name="Jeffress S."/>
            <person name="Ash G."/>
            <person name="Arun Chinnappa K."/>
        </authorList>
    </citation>
    <scope>NUCLEOTIDE SEQUENCE [LARGE SCALE GENOMIC DNA]</scope>
    <source>
        <strain evidence="2 3">Hillstone_2</strain>
    </source>
</reference>
<dbReference type="Proteomes" id="UP000308133">
    <property type="component" value="Unassembled WGS sequence"/>
</dbReference>